<protein>
    <submittedName>
        <fullName evidence="8">Vesicular integral-membrane protein VIP36</fullName>
    </submittedName>
</protein>
<keyword evidence="9" id="KW-1185">Reference proteome</keyword>
<keyword evidence="2" id="KW-0812">Transmembrane</keyword>
<reference evidence="8 9" key="1">
    <citation type="journal article" date="2019" name="PLoS Biol.">
        <title>Sex chromosomes control vertical transmission of feminizing Wolbachia symbionts in an isopod.</title>
        <authorList>
            <person name="Becking T."/>
            <person name="Chebbi M.A."/>
            <person name="Giraud I."/>
            <person name="Moumen B."/>
            <person name="Laverre T."/>
            <person name="Caubet Y."/>
            <person name="Peccoud J."/>
            <person name="Gilbert C."/>
            <person name="Cordaux R."/>
        </authorList>
    </citation>
    <scope>NUCLEOTIDE SEQUENCE [LARGE SCALE GENOMIC DNA]</scope>
    <source>
        <strain evidence="8">ANa2</strain>
        <tissue evidence="8">Whole body excluding digestive tract and cuticle</tissue>
    </source>
</reference>
<dbReference type="GO" id="GO:0006888">
    <property type="term" value="P:endoplasmic reticulum to Golgi vesicle-mediated transport"/>
    <property type="evidence" value="ECO:0007669"/>
    <property type="project" value="TreeGrafter"/>
</dbReference>
<evidence type="ECO:0000256" key="6">
    <source>
        <dbReference type="SAM" id="SignalP"/>
    </source>
</evidence>
<keyword evidence="4" id="KW-1133">Transmembrane helix</keyword>
<dbReference type="GO" id="GO:0005793">
    <property type="term" value="C:endoplasmic reticulum-Golgi intermediate compartment"/>
    <property type="evidence" value="ECO:0007669"/>
    <property type="project" value="TreeGrafter"/>
</dbReference>
<dbReference type="GO" id="GO:0005789">
    <property type="term" value="C:endoplasmic reticulum membrane"/>
    <property type="evidence" value="ECO:0007669"/>
    <property type="project" value="TreeGrafter"/>
</dbReference>
<dbReference type="GO" id="GO:0000139">
    <property type="term" value="C:Golgi membrane"/>
    <property type="evidence" value="ECO:0007669"/>
    <property type="project" value="TreeGrafter"/>
</dbReference>
<dbReference type="Gene3D" id="2.60.120.200">
    <property type="match status" value="2"/>
</dbReference>
<dbReference type="PANTHER" id="PTHR12223:SF45">
    <property type="entry name" value="RE50040P"/>
    <property type="match status" value="1"/>
</dbReference>
<proteinExistence type="predicted"/>
<evidence type="ECO:0000256" key="5">
    <source>
        <dbReference type="ARBA" id="ARBA00023136"/>
    </source>
</evidence>
<evidence type="ECO:0000256" key="4">
    <source>
        <dbReference type="ARBA" id="ARBA00022989"/>
    </source>
</evidence>
<dbReference type="GO" id="GO:0005537">
    <property type="term" value="F:D-mannose binding"/>
    <property type="evidence" value="ECO:0007669"/>
    <property type="project" value="TreeGrafter"/>
</dbReference>
<sequence>MGLVIFFTNMNKIIFLTLLSWFKSCSMREWSVEDYFKREHSLIKPYQGAGTGIPHWDFLGSTMVTNNYIRITSDVQSLQGAIWNKIPCHIQHWEMQIHFKVHGKGKDLFWRWIHILHVHPYISAMINNGTLHYDHDRDGTHTQLAGCGSKFRNLNHDTYLSIKYLKDVLTVSTNIDNSGEFKECFSVQGVILPTGYYFGVSAATGALTDNHDILALRLYDLTSSEVEVEDRSNVAPSASFFEAPRDSVHNKFNESLN</sequence>
<evidence type="ECO:0000256" key="3">
    <source>
        <dbReference type="ARBA" id="ARBA00022729"/>
    </source>
</evidence>
<dbReference type="GO" id="GO:0030134">
    <property type="term" value="C:COPII-coated ER to Golgi transport vesicle"/>
    <property type="evidence" value="ECO:0007669"/>
    <property type="project" value="TreeGrafter"/>
</dbReference>
<evidence type="ECO:0000313" key="8">
    <source>
        <dbReference type="EMBL" id="KAB7503695.1"/>
    </source>
</evidence>
<feature type="domain" description="L-type lectin-like" evidence="7">
    <location>
        <begin position="120"/>
        <end position="221"/>
    </location>
</feature>
<dbReference type="AlphaFoldDB" id="A0A5N5TEZ2"/>
<gene>
    <name evidence="8" type="primary">Lman2</name>
    <name evidence="8" type="ORF">Anas_08574</name>
</gene>
<dbReference type="InterPro" id="IPR051136">
    <property type="entry name" value="Intracellular_Lectin-GPT"/>
</dbReference>
<dbReference type="Proteomes" id="UP000326759">
    <property type="component" value="Unassembled WGS sequence"/>
</dbReference>
<feature type="signal peptide" evidence="6">
    <location>
        <begin position="1"/>
        <end position="27"/>
    </location>
</feature>
<dbReference type="EMBL" id="SEYY01004656">
    <property type="protein sequence ID" value="KAB7503695.1"/>
    <property type="molecule type" value="Genomic_DNA"/>
</dbReference>
<organism evidence="8 9">
    <name type="scientific">Armadillidium nasatum</name>
    <dbReference type="NCBI Taxonomy" id="96803"/>
    <lineage>
        <taxon>Eukaryota</taxon>
        <taxon>Metazoa</taxon>
        <taxon>Ecdysozoa</taxon>
        <taxon>Arthropoda</taxon>
        <taxon>Crustacea</taxon>
        <taxon>Multicrustacea</taxon>
        <taxon>Malacostraca</taxon>
        <taxon>Eumalacostraca</taxon>
        <taxon>Peracarida</taxon>
        <taxon>Isopoda</taxon>
        <taxon>Oniscidea</taxon>
        <taxon>Crinocheta</taxon>
        <taxon>Armadillidiidae</taxon>
        <taxon>Armadillidium</taxon>
    </lineage>
</organism>
<evidence type="ECO:0000259" key="7">
    <source>
        <dbReference type="PROSITE" id="PS51328"/>
    </source>
</evidence>
<keyword evidence="5" id="KW-0472">Membrane</keyword>
<dbReference type="SUPFAM" id="SSF49899">
    <property type="entry name" value="Concanavalin A-like lectins/glucanases"/>
    <property type="match status" value="1"/>
</dbReference>
<evidence type="ECO:0000256" key="1">
    <source>
        <dbReference type="ARBA" id="ARBA00004479"/>
    </source>
</evidence>
<feature type="chain" id="PRO_5024336153" evidence="6">
    <location>
        <begin position="28"/>
        <end position="257"/>
    </location>
</feature>
<dbReference type="Pfam" id="PF03388">
    <property type="entry name" value="Lectin_leg-like"/>
    <property type="match status" value="2"/>
</dbReference>
<evidence type="ECO:0000313" key="9">
    <source>
        <dbReference type="Proteomes" id="UP000326759"/>
    </source>
</evidence>
<evidence type="ECO:0000256" key="2">
    <source>
        <dbReference type="ARBA" id="ARBA00022692"/>
    </source>
</evidence>
<accession>A0A5N5TEZ2</accession>
<comment type="caution">
    <text evidence="8">The sequence shown here is derived from an EMBL/GenBank/DDBJ whole genome shotgun (WGS) entry which is preliminary data.</text>
</comment>
<dbReference type="OrthoDB" id="270293at2759"/>
<dbReference type="InterPro" id="IPR005052">
    <property type="entry name" value="Lectin_leg"/>
</dbReference>
<comment type="subcellular location">
    <subcellularLocation>
        <location evidence="1">Membrane</location>
        <topology evidence="1">Single-pass type I membrane protein</topology>
    </subcellularLocation>
</comment>
<keyword evidence="3 6" id="KW-0732">Signal</keyword>
<name>A0A5N5TEZ2_9CRUS</name>
<dbReference type="PANTHER" id="PTHR12223">
    <property type="entry name" value="VESICULAR MANNOSE-BINDING LECTIN"/>
    <property type="match status" value="1"/>
</dbReference>
<dbReference type="InterPro" id="IPR013320">
    <property type="entry name" value="ConA-like_dom_sf"/>
</dbReference>
<dbReference type="PROSITE" id="PS51328">
    <property type="entry name" value="L_LECTIN_LIKE"/>
    <property type="match status" value="1"/>
</dbReference>